<dbReference type="EMBL" id="JBGMDY010000007">
    <property type="protein sequence ID" value="KAL2326765.1"/>
    <property type="molecule type" value="Genomic_DNA"/>
</dbReference>
<accession>A0ABD1LV59</accession>
<reference evidence="1 2" key="1">
    <citation type="submission" date="2024-08" db="EMBL/GenBank/DDBJ databases">
        <title>Insights into the chromosomal genome structure of Flemingia macrophylla.</title>
        <authorList>
            <person name="Ding Y."/>
            <person name="Zhao Y."/>
            <person name="Bi W."/>
            <person name="Wu M."/>
            <person name="Zhao G."/>
            <person name="Gong Y."/>
            <person name="Li W."/>
            <person name="Zhang P."/>
        </authorList>
    </citation>
    <scope>NUCLEOTIDE SEQUENCE [LARGE SCALE GENOMIC DNA]</scope>
    <source>
        <strain evidence="1">DYQJB</strain>
        <tissue evidence="1">Leaf</tissue>
    </source>
</reference>
<evidence type="ECO:0000313" key="1">
    <source>
        <dbReference type="EMBL" id="KAL2326765.1"/>
    </source>
</evidence>
<dbReference type="AlphaFoldDB" id="A0ABD1LV59"/>
<gene>
    <name evidence="1" type="ORF">Fmac_020192</name>
</gene>
<evidence type="ECO:0000313" key="2">
    <source>
        <dbReference type="Proteomes" id="UP001603857"/>
    </source>
</evidence>
<dbReference type="Proteomes" id="UP001603857">
    <property type="component" value="Unassembled WGS sequence"/>
</dbReference>
<keyword evidence="2" id="KW-1185">Reference proteome</keyword>
<comment type="caution">
    <text evidence="1">The sequence shown here is derived from an EMBL/GenBank/DDBJ whole genome shotgun (WGS) entry which is preliminary data.</text>
</comment>
<organism evidence="1 2">
    <name type="scientific">Flemingia macrophylla</name>
    <dbReference type="NCBI Taxonomy" id="520843"/>
    <lineage>
        <taxon>Eukaryota</taxon>
        <taxon>Viridiplantae</taxon>
        <taxon>Streptophyta</taxon>
        <taxon>Embryophyta</taxon>
        <taxon>Tracheophyta</taxon>
        <taxon>Spermatophyta</taxon>
        <taxon>Magnoliopsida</taxon>
        <taxon>eudicotyledons</taxon>
        <taxon>Gunneridae</taxon>
        <taxon>Pentapetalae</taxon>
        <taxon>rosids</taxon>
        <taxon>fabids</taxon>
        <taxon>Fabales</taxon>
        <taxon>Fabaceae</taxon>
        <taxon>Papilionoideae</taxon>
        <taxon>50 kb inversion clade</taxon>
        <taxon>NPAAA clade</taxon>
        <taxon>indigoferoid/millettioid clade</taxon>
        <taxon>Phaseoleae</taxon>
        <taxon>Flemingia</taxon>
    </lineage>
</organism>
<protein>
    <submittedName>
        <fullName evidence="1">Uncharacterized protein</fullName>
    </submittedName>
</protein>
<sequence length="374" mass="41371">MDRMSQHRNFYFNSESINVRGVNMARPNICTAVPASGNATYADSHYLVDAYDNGMAYGMTQHTGIQHQPDVHMGVPPSGNLYYSGMNPSTSASVSRYHRQLSGSSTFAVNEAYKWKNAEGVRGNYQHFNGSSSSLVAPSNARHAENGIPSLPHCSSWSRSGESMMGHNHNHLIQGNYLGQHFQPVWPDQQLNSNSNDGHAMAWHQSLPVPYVQASSANGSSSANARMGLQSYHDAAATRSGLRFPHHPPASAQYHSFHHQTQSAQEIRGHSINFHPSVTAPSYRVQANPLRSSSILVHNAMEMGARHVGPAPVAGARMYQPHRSNMPETTLRHRNLPPMAFIQVDDVALLDDHHRDMRLDIEDMSYEARASCIR</sequence>
<proteinExistence type="predicted"/>
<name>A0ABD1LV59_9FABA</name>